<dbReference type="Proteomes" id="UP000268696">
    <property type="component" value="Chromosome"/>
</dbReference>
<dbReference type="RefSeq" id="WP_124376543.1">
    <property type="nucleotide sequence ID" value="NZ_CP027754.1"/>
</dbReference>
<organism evidence="1 2">
    <name type="scientific">Pseudomonas synxantha</name>
    <dbReference type="NCBI Taxonomy" id="47883"/>
    <lineage>
        <taxon>Bacteria</taxon>
        <taxon>Pseudomonadati</taxon>
        <taxon>Pseudomonadota</taxon>
        <taxon>Gammaproteobacteria</taxon>
        <taxon>Pseudomonadales</taxon>
        <taxon>Pseudomonadaceae</taxon>
        <taxon>Pseudomonas</taxon>
    </lineage>
</organism>
<reference evidence="1 2" key="1">
    <citation type="submission" date="2018-03" db="EMBL/GenBank/DDBJ databases">
        <title>Diversity of phytobeneficial traits revealed by whole-genome analysis of worldwide-isolated phenazine-producing Pseudomonas spp.</title>
        <authorList>
            <person name="Biessy A."/>
            <person name="Novinscak A."/>
            <person name="Blom J."/>
            <person name="Leger G."/>
            <person name="Thomashow L.S."/>
            <person name="Cazorla F.M."/>
            <person name="Josic D."/>
            <person name="Filion M."/>
        </authorList>
    </citation>
    <scope>NUCLEOTIDE SEQUENCE [LARGE SCALE GENOMIC DNA]</scope>
    <source>
        <strain evidence="1 2">30B</strain>
    </source>
</reference>
<sequence length="178" mass="19510">MSSVRTWYIGVYGGEAQARTCSPHPNEVIRDREGDTFVLSRDHMAREAELKEGITKHWQIVCDQRAKIDALQALLTAADELADVLEGLLLQTNELLYAIQGDPGSVPSSAIDAMRGRVFEALKRSKPPTCTWSEGGFSWHTGCGKEWQFTDGGLPAENGMHFCHSCGKTLVVESAESA</sequence>
<gene>
    <name evidence="1" type="ORF">C4K03_1259</name>
</gene>
<dbReference type="AlphaFoldDB" id="A0A3G7U2D2"/>
<protein>
    <submittedName>
        <fullName evidence="1">Uncharacterized protein</fullName>
    </submittedName>
</protein>
<evidence type="ECO:0000313" key="2">
    <source>
        <dbReference type="Proteomes" id="UP000268696"/>
    </source>
</evidence>
<accession>A0A3G7U2D2</accession>
<dbReference type="EMBL" id="CP027754">
    <property type="protein sequence ID" value="AZE53430.1"/>
    <property type="molecule type" value="Genomic_DNA"/>
</dbReference>
<name>A0A3G7U2D2_9PSED</name>
<proteinExistence type="predicted"/>
<evidence type="ECO:0000313" key="1">
    <source>
        <dbReference type="EMBL" id="AZE53430.1"/>
    </source>
</evidence>